<dbReference type="AlphaFoldDB" id="A0A0L7L8W2"/>
<gene>
    <name evidence="1" type="ORF">OBRU01_13207</name>
</gene>
<reference evidence="1 2" key="1">
    <citation type="journal article" date="2015" name="Genome Biol. Evol.">
        <title>The genome of winter moth (Operophtera brumata) provides a genomic perspective on sexual dimorphism and phenology.</title>
        <authorList>
            <person name="Derks M.F."/>
            <person name="Smit S."/>
            <person name="Salis L."/>
            <person name="Schijlen E."/>
            <person name="Bossers A."/>
            <person name="Mateman C."/>
            <person name="Pijl A.S."/>
            <person name="de Ridder D."/>
            <person name="Groenen M.A."/>
            <person name="Visser M.E."/>
            <person name="Megens H.J."/>
        </authorList>
    </citation>
    <scope>NUCLEOTIDE SEQUENCE [LARGE SCALE GENOMIC DNA]</scope>
    <source>
        <strain evidence="1">WM2013NL</strain>
        <tissue evidence="1">Head and thorax</tissue>
    </source>
</reference>
<comment type="caution">
    <text evidence="1">The sequence shown here is derived from an EMBL/GenBank/DDBJ whole genome shotgun (WGS) entry which is preliminary data.</text>
</comment>
<name>A0A0L7L8W2_OPEBR</name>
<proteinExistence type="predicted"/>
<evidence type="ECO:0000313" key="1">
    <source>
        <dbReference type="EMBL" id="KOB71769.1"/>
    </source>
</evidence>
<protein>
    <submittedName>
        <fullName evidence="1">Uncharacterized protein</fullName>
    </submittedName>
</protein>
<evidence type="ECO:0000313" key="2">
    <source>
        <dbReference type="Proteomes" id="UP000037510"/>
    </source>
</evidence>
<accession>A0A0L7L8W2</accession>
<sequence length="63" mass="7600">MFTLQYLDDAIYLTRRSQEVQPPDRSAWHQYFTLGEIFKAYGHYQNDVRGGSWRILLITQYQL</sequence>
<keyword evidence="2" id="KW-1185">Reference proteome</keyword>
<organism evidence="1 2">
    <name type="scientific">Operophtera brumata</name>
    <name type="common">Winter moth</name>
    <name type="synonym">Phalaena brumata</name>
    <dbReference type="NCBI Taxonomy" id="104452"/>
    <lineage>
        <taxon>Eukaryota</taxon>
        <taxon>Metazoa</taxon>
        <taxon>Ecdysozoa</taxon>
        <taxon>Arthropoda</taxon>
        <taxon>Hexapoda</taxon>
        <taxon>Insecta</taxon>
        <taxon>Pterygota</taxon>
        <taxon>Neoptera</taxon>
        <taxon>Endopterygota</taxon>
        <taxon>Lepidoptera</taxon>
        <taxon>Glossata</taxon>
        <taxon>Ditrysia</taxon>
        <taxon>Geometroidea</taxon>
        <taxon>Geometridae</taxon>
        <taxon>Larentiinae</taxon>
        <taxon>Operophtera</taxon>
    </lineage>
</organism>
<dbReference type="EMBL" id="JTDY01002267">
    <property type="protein sequence ID" value="KOB71769.1"/>
    <property type="molecule type" value="Genomic_DNA"/>
</dbReference>
<dbReference type="Proteomes" id="UP000037510">
    <property type="component" value="Unassembled WGS sequence"/>
</dbReference>